<dbReference type="EMBL" id="BOMN01000118">
    <property type="protein sequence ID" value="GIE25375.1"/>
    <property type="molecule type" value="Genomic_DNA"/>
</dbReference>
<evidence type="ECO:0000313" key="2">
    <source>
        <dbReference type="Proteomes" id="UP000603200"/>
    </source>
</evidence>
<name>A0ABQ4A3E1_9ACTN</name>
<keyword evidence="2" id="KW-1185">Reference proteome</keyword>
<comment type="caution">
    <text evidence="1">The sequence shown here is derived from an EMBL/GenBank/DDBJ whole genome shotgun (WGS) entry which is preliminary data.</text>
</comment>
<organism evidence="1 2">
    <name type="scientific">Winogradskya humida</name>
    <dbReference type="NCBI Taxonomy" id="113566"/>
    <lineage>
        <taxon>Bacteria</taxon>
        <taxon>Bacillati</taxon>
        <taxon>Actinomycetota</taxon>
        <taxon>Actinomycetes</taxon>
        <taxon>Micromonosporales</taxon>
        <taxon>Micromonosporaceae</taxon>
        <taxon>Winogradskya</taxon>
    </lineage>
</organism>
<dbReference type="Proteomes" id="UP000603200">
    <property type="component" value="Unassembled WGS sequence"/>
</dbReference>
<sequence>MTDAEIFCQTERDQWRDRLESRVQEAARKKAAAAAAERARKARRNHGLIARHAARMARIKQDDYPFPPDPECSE</sequence>
<accession>A0ABQ4A3E1</accession>
<protein>
    <submittedName>
        <fullName evidence="1">Uncharacterized protein</fullName>
    </submittedName>
</protein>
<evidence type="ECO:0000313" key="1">
    <source>
        <dbReference type="EMBL" id="GIE25375.1"/>
    </source>
</evidence>
<reference evidence="1 2" key="1">
    <citation type="submission" date="2021-01" db="EMBL/GenBank/DDBJ databases">
        <title>Whole genome shotgun sequence of Actinoplanes humidus NBRC 14915.</title>
        <authorList>
            <person name="Komaki H."/>
            <person name="Tamura T."/>
        </authorList>
    </citation>
    <scope>NUCLEOTIDE SEQUENCE [LARGE SCALE GENOMIC DNA]</scope>
    <source>
        <strain evidence="1 2">NBRC 14915</strain>
    </source>
</reference>
<gene>
    <name evidence="1" type="ORF">Ahu01nite_084770</name>
</gene>
<dbReference type="RefSeq" id="WP_203842323.1">
    <property type="nucleotide sequence ID" value="NZ_BAAATV010000016.1"/>
</dbReference>
<proteinExistence type="predicted"/>